<gene>
    <name evidence="4" type="ORF">EAH77_19280</name>
</gene>
<dbReference type="EMBL" id="RCZD01000011">
    <property type="protein sequence ID" value="TPG58418.1"/>
    <property type="molecule type" value="Genomic_DNA"/>
</dbReference>
<evidence type="ECO:0000313" key="4">
    <source>
        <dbReference type="EMBL" id="TPG58418.1"/>
    </source>
</evidence>
<dbReference type="Gene3D" id="1.10.357.10">
    <property type="entry name" value="Tetracycline Repressor, domain 2"/>
    <property type="match status" value="1"/>
</dbReference>
<feature type="domain" description="HTH tetR-type" evidence="3">
    <location>
        <begin position="1"/>
        <end position="48"/>
    </location>
</feature>
<dbReference type="Proteomes" id="UP000317663">
    <property type="component" value="Unassembled WGS sequence"/>
</dbReference>
<accession>A0A502G903</accession>
<dbReference type="GO" id="GO:0003677">
    <property type="term" value="F:DNA binding"/>
    <property type="evidence" value="ECO:0007669"/>
    <property type="project" value="UniProtKB-UniRule"/>
</dbReference>
<dbReference type="PROSITE" id="PS50977">
    <property type="entry name" value="HTH_TETR_2"/>
    <property type="match status" value="1"/>
</dbReference>
<proteinExistence type="predicted"/>
<dbReference type="SUPFAM" id="SSF46689">
    <property type="entry name" value="Homeodomain-like"/>
    <property type="match status" value="1"/>
</dbReference>
<reference evidence="4 5" key="1">
    <citation type="journal article" date="2019" name="Environ. Microbiol.">
        <title>Species interactions and distinct microbial communities in high Arctic permafrost affected cryosols are associated with the CH4 and CO2 gas fluxes.</title>
        <authorList>
            <person name="Altshuler I."/>
            <person name="Hamel J."/>
            <person name="Turney S."/>
            <person name="Magnuson E."/>
            <person name="Levesque R."/>
            <person name="Greer C."/>
            <person name="Whyte L.G."/>
        </authorList>
    </citation>
    <scope>NUCLEOTIDE SEQUENCE [LARGE SCALE GENOMIC DNA]</scope>
    <source>
        <strain evidence="4 5">E4</strain>
    </source>
</reference>
<evidence type="ECO:0000259" key="3">
    <source>
        <dbReference type="PROSITE" id="PS50977"/>
    </source>
</evidence>
<organism evidence="4 5">
    <name type="scientific">Ewingella americana</name>
    <dbReference type="NCBI Taxonomy" id="41202"/>
    <lineage>
        <taxon>Bacteria</taxon>
        <taxon>Pseudomonadati</taxon>
        <taxon>Pseudomonadota</taxon>
        <taxon>Gammaproteobacteria</taxon>
        <taxon>Enterobacterales</taxon>
        <taxon>Yersiniaceae</taxon>
        <taxon>Ewingella</taxon>
    </lineage>
</organism>
<evidence type="ECO:0000313" key="5">
    <source>
        <dbReference type="Proteomes" id="UP000317663"/>
    </source>
</evidence>
<dbReference type="InterPro" id="IPR009057">
    <property type="entry name" value="Homeodomain-like_sf"/>
</dbReference>
<keyword evidence="5" id="KW-1185">Reference proteome</keyword>
<evidence type="ECO:0000256" key="1">
    <source>
        <dbReference type="ARBA" id="ARBA00023125"/>
    </source>
</evidence>
<dbReference type="AlphaFoldDB" id="A0A502G903"/>
<protein>
    <submittedName>
        <fullName evidence="4">TetR/AcrR family transcriptional regulator</fullName>
    </submittedName>
</protein>
<dbReference type="OrthoDB" id="3217159at2"/>
<evidence type="ECO:0000256" key="2">
    <source>
        <dbReference type="PROSITE-ProRule" id="PRU00335"/>
    </source>
</evidence>
<feature type="DNA-binding region" description="H-T-H motif" evidence="2">
    <location>
        <begin position="11"/>
        <end position="30"/>
    </location>
</feature>
<name>A0A502G903_9GAMM</name>
<sequence length="183" mass="20961">MCLSESGALPTLTEVATQAEMSRATAYRYFPTQGALVAAMVEESLGPILEWRPHQDNADQRIHELLAFAYPRMLEHEGVLRAALQLSLQQWSERRRDPKTTETLVRGNRKNILKRVVEPLEGKMSPDSLQRMIYAFSLIYGSEVFMVMKDIWHVDDKEILNVTQWMAKAILRQAEEDTKKGNA</sequence>
<comment type="caution">
    <text evidence="4">The sequence shown here is derived from an EMBL/GenBank/DDBJ whole genome shotgun (WGS) entry which is preliminary data.</text>
</comment>
<keyword evidence="1 2" id="KW-0238">DNA-binding</keyword>
<dbReference type="InterPro" id="IPR001647">
    <property type="entry name" value="HTH_TetR"/>
</dbReference>